<dbReference type="PANTHER" id="PTHR47643:SF2">
    <property type="entry name" value="TPR DOMAIN PROTEIN (AFU_ORTHOLOGUE AFUA_5G12710)"/>
    <property type="match status" value="1"/>
</dbReference>
<evidence type="ECO:0000256" key="1">
    <source>
        <dbReference type="SAM" id="MobiDB-lite"/>
    </source>
</evidence>
<organism evidence="2 3">
    <name type="scientific">Phialemonium atrogriseum</name>
    <dbReference type="NCBI Taxonomy" id="1093897"/>
    <lineage>
        <taxon>Eukaryota</taxon>
        <taxon>Fungi</taxon>
        <taxon>Dikarya</taxon>
        <taxon>Ascomycota</taxon>
        <taxon>Pezizomycotina</taxon>
        <taxon>Sordariomycetes</taxon>
        <taxon>Sordariomycetidae</taxon>
        <taxon>Cephalothecales</taxon>
        <taxon>Cephalothecaceae</taxon>
        <taxon>Phialemonium</taxon>
    </lineage>
</organism>
<dbReference type="Gene3D" id="2.170.270.10">
    <property type="entry name" value="SET domain"/>
    <property type="match status" value="1"/>
</dbReference>
<sequence>MDIKDVSDVGDYVGLLKQIQDKAERASRRKGQMVRDHPPPEQLISSFMMKIFASTMRPKSTDNTTVMATSQVPAPYAPCARSVSELQPIMLSEMRLETHHRGKRTILRVLTPPDRMTAVMAIVEDEQGTAILLQLYHQPEESVVPAEQILQPDRVCILKEPYFKCATDGTYSLRTDHVSDIIWLEDTDERIPSKWRKPASTLNNNSKGIRLQGNDAVKNQSWAEAQRLLGRPEKALSDAAQGSNADRPSEKRIFRFREAQALYRLGHLRQSLERLQDLSESHPENTAVRPEMDRVRARLHEQQTGEYAFRQMYKQARQTPPIVDCATFSAPVEVRPSPGRGRGVFTTVPVSAGQLLVCEKAFTYSYAGDDEPARRHTILMNLSTKKMVVGGQAQLLTQTIQKLYHSPELSHLFCDLHRGDYAMSPVSESDGYPVVDSPGFWLRKSSPSTHSGLQGATRDLPADTELFHCYRPPMPLESYKEGQKHLSNWGFTCGCDLCMARKATPSTAIQRRKAIYRKLNTVMNGSAATNVSAARRLLKQLEETYLETEANAVRLELWDPYFALGATLLSTGKPADAVKMIIKGFESLGYNITACPPIGDAKPAQLEVKQWGLSNDYTIWAFLNLFRAYKTLAPELCATAKRYVEDAYSMVVGEKETIYDELPELA</sequence>
<dbReference type="SUPFAM" id="SSF48452">
    <property type="entry name" value="TPR-like"/>
    <property type="match status" value="1"/>
</dbReference>
<dbReference type="Proteomes" id="UP001244011">
    <property type="component" value="Unassembled WGS sequence"/>
</dbReference>
<name>A0AAJ0FHG2_9PEZI</name>
<dbReference type="RefSeq" id="XP_060279576.1">
    <property type="nucleotide sequence ID" value="XM_060430240.1"/>
</dbReference>
<keyword evidence="3" id="KW-1185">Reference proteome</keyword>
<reference evidence="2" key="1">
    <citation type="submission" date="2023-06" db="EMBL/GenBank/DDBJ databases">
        <title>Genome-scale phylogeny and comparative genomics of the fungal order Sordariales.</title>
        <authorList>
            <consortium name="Lawrence Berkeley National Laboratory"/>
            <person name="Hensen N."/>
            <person name="Bonometti L."/>
            <person name="Westerberg I."/>
            <person name="Brannstrom I.O."/>
            <person name="Guillou S."/>
            <person name="Cros-Aarteil S."/>
            <person name="Calhoun S."/>
            <person name="Haridas S."/>
            <person name="Kuo A."/>
            <person name="Mondo S."/>
            <person name="Pangilinan J."/>
            <person name="Riley R."/>
            <person name="Labutti K."/>
            <person name="Andreopoulos B."/>
            <person name="Lipzen A."/>
            <person name="Chen C."/>
            <person name="Yanf M."/>
            <person name="Daum C."/>
            <person name="Ng V."/>
            <person name="Clum A."/>
            <person name="Steindorff A."/>
            <person name="Ohm R."/>
            <person name="Martin F."/>
            <person name="Silar P."/>
            <person name="Natvig D."/>
            <person name="Lalanne C."/>
            <person name="Gautier V."/>
            <person name="Ament-Velasquez S.L."/>
            <person name="Kruys A."/>
            <person name="Hutchinson M.I."/>
            <person name="Powell A.J."/>
            <person name="Barry K."/>
            <person name="Miller A.N."/>
            <person name="Grigoriev I.V."/>
            <person name="Debuchy R."/>
            <person name="Gladieux P."/>
            <person name="Thoren M.H."/>
            <person name="Johannesson H."/>
        </authorList>
    </citation>
    <scope>NUCLEOTIDE SEQUENCE</scope>
    <source>
        <strain evidence="2">8032-3</strain>
    </source>
</reference>
<proteinExistence type="predicted"/>
<dbReference type="Gene3D" id="1.25.40.10">
    <property type="entry name" value="Tetratricopeptide repeat domain"/>
    <property type="match status" value="1"/>
</dbReference>
<evidence type="ECO:0000313" key="3">
    <source>
        <dbReference type="Proteomes" id="UP001244011"/>
    </source>
</evidence>
<dbReference type="PANTHER" id="PTHR47643">
    <property type="entry name" value="TPR DOMAIN PROTEIN (AFU_ORTHOLOGUE AFUA_5G12710)"/>
    <property type="match status" value="1"/>
</dbReference>
<protein>
    <submittedName>
        <fullName evidence="2">Protein unc-45</fullName>
    </submittedName>
</protein>
<dbReference type="EMBL" id="MU839028">
    <property type="protein sequence ID" value="KAK1763363.1"/>
    <property type="molecule type" value="Genomic_DNA"/>
</dbReference>
<dbReference type="InterPro" id="IPR011990">
    <property type="entry name" value="TPR-like_helical_dom_sf"/>
</dbReference>
<gene>
    <name evidence="2" type="ORF">QBC33DRAFT_562914</name>
</gene>
<feature type="region of interest" description="Disordered" evidence="1">
    <location>
        <begin position="195"/>
        <end position="214"/>
    </location>
</feature>
<dbReference type="GeneID" id="85313427"/>
<accession>A0AAJ0FHG2</accession>
<comment type="caution">
    <text evidence="2">The sequence shown here is derived from an EMBL/GenBank/DDBJ whole genome shotgun (WGS) entry which is preliminary data.</text>
</comment>
<dbReference type="SUPFAM" id="SSF82199">
    <property type="entry name" value="SET domain"/>
    <property type="match status" value="1"/>
</dbReference>
<dbReference type="InterPro" id="IPR046341">
    <property type="entry name" value="SET_dom_sf"/>
</dbReference>
<dbReference type="InterPro" id="IPR053209">
    <property type="entry name" value="Gramillin-biosynth_MTr"/>
</dbReference>
<evidence type="ECO:0000313" key="2">
    <source>
        <dbReference type="EMBL" id="KAK1763363.1"/>
    </source>
</evidence>
<dbReference type="AlphaFoldDB" id="A0AAJ0FHG2"/>